<name>A0A1E7ZGB7_9ALTE</name>
<comment type="caution">
    <text evidence="11">The sequence shown here is derived from an EMBL/GenBank/DDBJ whole genome shotgun (WGS) entry which is preliminary data.</text>
</comment>
<feature type="transmembrane region" description="Helical" evidence="8">
    <location>
        <begin position="12"/>
        <end position="32"/>
    </location>
</feature>
<dbReference type="CDD" id="cd06225">
    <property type="entry name" value="HAMP"/>
    <property type="match status" value="1"/>
</dbReference>
<dbReference type="SUPFAM" id="SSF55874">
    <property type="entry name" value="ATPase domain of HSP90 chaperone/DNA topoisomerase II/histidine kinase"/>
    <property type="match status" value="1"/>
</dbReference>
<gene>
    <name evidence="11" type="ORF">BFC18_03160</name>
</gene>
<keyword evidence="7" id="KW-0175">Coiled coil</keyword>
<dbReference type="PANTHER" id="PTHR43065:SF50">
    <property type="entry name" value="HISTIDINE KINASE"/>
    <property type="match status" value="1"/>
</dbReference>
<dbReference type="EC" id="2.7.13.3" evidence="3"/>
<dbReference type="InterPro" id="IPR003594">
    <property type="entry name" value="HATPase_dom"/>
</dbReference>
<evidence type="ECO:0000256" key="3">
    <source>
        <dbReference type="ARBA" id="ARBA00012438"/>
    </source>
</evidence>
<dbReference type="PROSITE" id="PS50109">
    <property type="entry name" value="HIS_KIN"/>
    <property type="match status" value="1"/>
</dbReference>
<dbReference type="GO" id="GO:0016020">
    <property type="term" value="C:membrane"/>
    <property type="evidence" value="ECO:0007669"/>
    <property type="project" value="UniProtKB-SubCell"/>
</dbReference>
<keyword evidence="6 11" id="KW-0418">Kinase</keyword>
<sequence>MRISLKLKTILGVAFIEATLLALLLTTTFNLLTNLVNDAVVKRANTTANLFYSTTKNAFLSFDLAGIEADVNELLTDSDIHYVKITDTAGRVFASGGNEQSLNSDFQADTSVSLASDGIYDIRRSIMVDDTLYGYIDLGINIAAVKASLSDIQQWAYTIAAIEMVLVALFSYFLGSYLTKQIHILQQGARRLIQASKENKYEDIKVNVRTNDELEELATVFNHLISHLEEEHIRRAEAENALQALNQSLEHRVLERTTELNRKNEELSQSNKSLKETQQQLLQAEKMSSVGQLAAGVAHEINNPVGFVSSNLDTLKEYLASFEILYKDLMEVTQAQTNEVALEKIAVLKNSQAYQSMDFISNDVSQLIKESEHGLQRVEEIVSSLKQFSRIDTDKKQLFDLNNCVKTTLALVNNKLKYVCDVDINYEELPRVMMNVGKISQVITNLLINGAQAIEETGRRGKLKVRTKANSNGTVELIVSDNGCGISDENLQKIFNPFFTTKDEDTGTGLGLSISYDIATEHDGMLSVESELYTGTEFTLTLPVYGAA</sequence>
<dbReference type="InterPro" id="IPR036890">
    <property type="entry name" value="HATPase_C_sf"/>
</dbReference>
<keyword evidence="8" id="KW-0472">Membrane</keyword>
<comment type="subcellular location">
    <subcellularLocation>
        <location evidence="2">Membrane</location>
    </subcellularLocation>
</comment>
<dbReference type="InterPro" id="IPR003660">
    <property type="entry name" value="HAMP_dom"/>
</dbReference>
<dbReference type="Proteomes" id="UP000175691">
    <property type="component" value="Unassembled WGS sequence"/>
</dbReference>
<keyword evidence="8" id="KW-1133">Transmembrane helix</keyword>
<evidence type="ECO:0000259" key="9">
    <source>
        <dbReference type="PROSITE" id="PS50109"/>
    </source>
</evidence>
<dbReference type="SMART" id="SM00388">
    <property type="entry name" value="HisKA"/>
    <property type="match status" value="1"/>
</dbReference>
<feature type="transmembrane region" description="Helical" evidence="8">
    <location>
        <begin position="155"/>
        <end position="175"/>
    </location>
</feature>
<dbReference type="STRING" id="1656094.BFC18_03160"/>
<protein>
    <recommendedName>
        <fullName evidence="3">histidine kinase</fullName>
        <ecNumber evidence="3">2.7.13.3</ecNumber>
    </recommendedName>
</protein>
<keyword evidence="12" id="KW-1185">Reference proteome</keyword>
<dbReference type="InterPro" id="IPR003661">
    <property type="entry name" value="HisK_dim/P_dom"/>
</dbReference>
<organism evidence="11 12">
    <name type="scientific">Alteromonas confluentis</name>
    <dbReference type="NCBI Taxonomy" id="1656094"/>
    <lineage>
        <taxon>Bacteria</taxon>
        <taxon>Pseudomonadati</taxon>
        <taxon>Pseudomonadota</taxon>
        <taxon>Gammaproteobacteria</taxon>
        <taxon>Alteromonadales</taxon>
        <taxon>Alteromonadaceae</taxon>
        <taxon>Alteromonas/Salinimonas group</taxon>
        <taxon>Alteromonas</taxon>
    </lineage>
</organism>
<feature type="domain" description="Histidine kinase" evidence="9">
    <location>
        <begin position="296"/>
        <end position="546"/>
    </location>
</feature>
<evidence type="ECO:0000313" key="11">
    <source>
        <dbReference type="EMBL" id="OFC72563.1"/>
    </source>
</evidence>
<dbReference type="InterPro" id="IPR005467">
    <property type="entry name" value="His_kinase_dom"/>
</dbReference>
<dbReference type="Gene3D" id="1.10.287.130">
    <property type="match status" value="1"/>
</dbReference>
<dbReference type="PRINTS" id="PR00344">
    <property type="entry name" value="BCTRLSENSOR"/>
</dbReference>
<keyword evidence="8" id="KW-0812">Transmembrane</keyword>
<evidence type="ECO:0000256" key="2">
    <source>
        <dbReference type="ARBA" id="ARBA00004370"/>
    </source>
</evidence>
<dbReference type="Gene3D" id="6.10.340.10">
    <property type="match status" value="1"/>
</dbReference>
<accession>A0A1E7ZGB7</accession>
<comment type="catalytic activity">
    <reaction evidence="1">
        <text>ATP + protein L-histidine = ADP + protein N-phospho-L-histidine.</text>
        <dbReference type="EC" id="2.7.13.3"/>
    </reaction>
</comment>
<dbReference type="EMBL" id="MDHN01000004">
    <property type="protein sequence ID" value="OFC72563.1"/>
    <property type="molecule type" value="Genomic_DNA"/>
</dbReference>
<dbReference type="Gene3D" id="3.30.565.10">
    <property type="entry name" value="Histidine kinase-like ATPase, C-terminal domain"/>
    <property type="match status" value="1"/>
</dbReference>
<evidence type="ECO:0000256" key="8">
    <source>
        <dbReference type="SAM" id="Phobius"/>
    </source>
</evidence>
<dbReference type="Pfam" id="PF02518">
    <property type="entry name" value="HATPase_c"/>
    <property type="match status" value="1"/>
</dbReference>
<proteinExistence type="predicted"/>
<dbReference type="SMART" id="SM00387">
    <property type="entry name" value="HATPase_c"/>
    <property type="match status" value="1"/>
</dbReference>
<dbReference type="OrthoDB" id="9772100at2"/>
<dbReference type="InterPro" id="IPR004358">
    <property type="entry name" value="Sig_transdc_His_kin-like_C"/>
</dbReference>
<evidence type="ECO:0000256" key="4">
    <source>
        <dbReference type="ARBA" id="ARBA00022553"/>
    </source>
</evidence>
<feature type="domain" description="HAMP" evidence="10">
    <location>
        <begin position="176"/>
        <end position="233"/>
    </location>
</feature>
<dbReference type="RefSeq" id="WP_070123478.1">
    <property type="nucleotide sequence ID" value="NZ_MDHN01000004.1"/>
</dbReference>
<feature type="coiled-coil region" evidence="7">
    <location>
        <begin position="211"/>
        <end position="287"/>
    </location>
</feature>
<evidence type="ECO:0000256" key="7">
    <source>
        <dbReference type="SAM" id="Coils"/>
    </source>
</evidence>
<dbReference type="AlphaFoldDB" id="A0A1E7ZGB7"/>
<evidence type="ECO:0000313" key="12">
    <source>
        <dbReference type="Proteomes" id="UP000175691"/>
    </source>
</evidence>
<dbReference type="GO" id="GO:0000155">
    <property type="term" value="F:phosphorelay sensor kinase activity"/>
    <property type="evidence" value="ECO:0007669"/>
    <property type="project" value="InterPro"/>
</dbReference>
<evidence type="ECO:0000256" key="1">
    <source>
        <dbReference type="ARBA" id="ARBA00000085"/>
    </source>
</evidence>
<evidence type="ECO:0000256" key="6">
    <source>
        <dbReference type="ARBA" id="ARBA00022777"/>
    </source>
</evidence>
<dbReference type="CDD" id="cd00082">
    <property type="entry name" value="HisKA"/>
    <property type="match status" value="1"/>
</dbReference>
<dbReference type="InterPro" id="IPR036097">
    <property type="entry name" value="HisK_dim/P_sf"/>
</dbReference>
<reference evidence="11 12" key="1">
    <citation type="submission" date="2016-08" db="EMBL/GenBank/DDBJ databases">
        <authorList>
            <person name="Seilhamer J.J."/>
        </authorList>
    </citation>
    <scope>NUCLEOTIDE SEQUENCE [LARGE SCALE GENOMIC DNA]</scope>
    <source>
        <strain evidence="11 12">KCTC 42603</strain>
    </source>
</reference>
<dbReference type="PROSITE" id="PS50885">
    <property type="entry name" value="HAMP"/>
    <property type="match status" value="1"/>
</dbReference>
<dbReference type="SUPFAM" id="SSF47384">
    <property type="entry name" value="Homodimeric domain of signal transducing histidine kinase"/>
    <property type="match status" value="1"/>
</dbReference>
<evidence type="ECO:0000259" key="10">
    <source>
        <dbReference type="PROSITE" id="PS50885"/>
    </source>
</evidence>
<dbReference type="PANTHER" id="PTHR43065">
    <property type="entry name" value="SENSOR HISTIDINE KINASE"/>
    <property type="match status" value="1"/>
</dbReference>
<keyword evidence="4" id="KW-0597">Phosphoprotein</keyword>
<keyword evidence="5" id="KW-0808">Transferase</keyword>
<evidence type="ECO:0000256" key="5">
    <source>
        <dbReference type="ARBA" id="ARBA00022679"/>
    </source>
</evidence>